<dbReference type="PROSITE" id="PS50011">
    <property type="entry name" value="PROTEIN_KINASE_DOM"/>
    <property type="match status" value="1"/>
</dbReference>
<dbReference type="Gene3D" id="1.10.510.10">
    <property type="entry name" value="Transferase(Phosphotransferase) domain 1"/>
    <property type="match status" value="1"/>
</dbReference>
<dbReference type="GO" id="GO:0004672">
    <property type="term" value="F:protein kinase activity"/>
    <property type="evidence" value="ECO:0007669"/>
    <property type="project" value="InterPro"/>
</dbReference>
<dbReference type="PANTHER" id="PTHR23257:SF963">
    <property type="entry name" value="AT08303P"/>
    <property type="match status" value="1"/>
</dbReference>
<dbReference type="InterPro" id="IPR011009">
    <property type="entry name" value="Kinase-like_dom_sf"/>
</dbReference>
<gene>
    <name evidence="2" type="ORF">Glove_275g36</name>
</gene>
<dbReference type="InterPro" id="IPR001245">
    <property type="entry name" value="Ser-Thr/Tyr_kinase_cat_dom"/>
</dbReference>
<dbReference type="Proteomes" id="UP000266861">
    <property type="component" value="Unassembled WGS sequence"/>
</dbReference>
<dbReference type="OrthoDB" id="2213591at2759"/>
<dbReference type="EMBL" id="PQFF01000252">
    <property type="protein sequence ID" value="RHZ70133.1"/>
    <property type="molecule type" value="Genomic_DNA"/>
</dbReference>
<organism evidence="2 3">
    <name type="scientific">Diversispora epigaea</name>
    <dbReference type="NCBI Taxonomy" id="1348612"/>
    <lineage>
        <taxon>Eukaryota</taxon>
        <taxon>Fungi</taxon>
        <taxon>Fungi incertae sedis</taxon>
        <taxon>Mucoromycota</taxon>
        <taxon>Glomeromycotina</taxon>
        <taxon>Glomeromycetes</taxon>
        <taxon>Diversisporales</taxon>
        <taxon>Diversisporaceae</taxon>
        <taxon>Diversispora</taxon>
    </lineage>
</organism>
<dbReference type="GO" id="GO:0005524">
    <property type="term" value="F:ATP binding"/>
    <property type="evidence" value="ECO:0007669"/>
    <property type="project" value="InterPro"/>
</dbReference>
<dbReference type="InterPro" id="IPR050167">
    <property type="entry name" value="Ser_Thr_protein_kinase"/>
</dbReference>
<reference evidence="2 3" key="1">
    <citation type="submission" date="2018-08" db="EMBL/GenBank/DDBJ databases">
        <title>Genome and evolution of the arbuscular mycorrhizal fungus Diversispora epigaea (formerly Glomus versiforme) and its bacterial endosymbionts.</title>
        <authorList>
            <person name="Sun X."/>
            <person name="Fei Z."/>
            <person name="Harrison M."/>
        </authorList>
    </citation>
    <scope>NUCLEOTIDE SEQUENCE [LARGE SCALE GENOMIC DNA]</scope>
    <source>
        <strain evidence="2 3">IT104</strain>
    </source>
</reference>
<proteinExistence type="predicted"/>
<dbReference type="STRING" id="1348612.A0A397IAG0"/>
<dbReference type="AlphaFoldDB" id="A0A397IAG0"/>
<evidence type="ECO:0000313" key="2">
    <source>
        <dbReference type="EMBL" id="RHZ70133.1"/>
    </source>
</evidence>
<name>A0A397IAG0_9GLOM</name>
<accession>A0A397IAG0</accession>
<dbReference type="InterPro" id="IPR000719">
    <property type="entry name" value="Prot_kinase_dom"/>
</dbReference>
<feature type="domain" description="Protein kinase" evidence="1">
    <location>
        <begin position="1"/>
        <end position="237"/>
    </location>
</feature>
<comment type="caution">
    <text evidence="2">The sequence shown here is derived from an EMBL/GenBank/DDBJ whole genome shotgun (WGS) entry which is preliminary data.</text>
</comment>
<evidence type="ECO:0000313" key="3">
    <source>
        <dbReference type="Proteomes" id="UP000266861"/>
    </source>
</evidence>
<keyword evidence="3" id="KW-1185">Reference proteome</keyword>
<evidence type="ECO:0000259" key="1">
    <source>
        <dbReference type="PROSITE" id="PS50011"/>
    </source>
</evidence>
<dbReference type="Pfam" id="PF07714">
    <property type="entry name" value="PK_Tyr_Ser-Thr"/>
    <property type="match status" value="1"/>
</dbReference>
<dbReference type="PANTHER" id="PTHR23257">
    <property type="entry name" value="SERINE-THREONINE PROTEIN KINASE"/>
    <property type="match status" value="1"/>
</dbReference>
<dbReference type="SUPFAM" id="SSF56112">
    <property type="entry name" value="Protein kinase-like (PK-like)"/>
    <property type="match status" value="1"/>
</dbReference>
<dbReference type="GO" id="GO:0005737">
    <property type="term" value="C:cytoplasm"/>
    <property type="evidence" value="ECO:0007669"/>
    <property type="project" value="TreeGrafter"/>
</dbReference>
<protein>
    <recommendedName>
        <fullName evidence="1">Protein kinase domain-containing protein</fullName>
    </recommendedName>
</protein>
<sequence>MSQEKTNEKEWGTWIDNLIIEDTFQKENIPFYQYAEFQDNSNNYMIIFEYVNEGSLRQFLKTNFQKLDWNIKLNLALQIANSLMFLHTNDISHGRLNSENILVYNGIIKLNVFGLTKFNSNSLSFFTNTLGIILWEISSGNPPFVMESLSNEKGKWLYLEHLISNKYKELYTDCWNHNGNSRPDISQVVKNLSEIIIFDLSVEFETPYNVTDEIKLKKFKMQNEEPKIKSGPPFLMS</sequence>
<dbReference type="GO" id="GO:0007165">
    <property type="term" value="P:signal transduction"/>
    <property type="evidence" value="ECO:0007669"/>
    <property type="project" value="TreeGrafter"/>
</dbReference>